<evidence type="ECO:0000256" key="3">
    <source>
        <dbReference type="ARBA" id="ARBA00021315"/>
    </source>
</evidence>
<evidence type="ECO:0000313" key="11">
    <source>
        <dbReference type="EMBL" id="SFL81120.1"/>
    </source>
</evidence>
<dbReference type="FunFam" id="3.40.50.300:FF:000356">
    <property type="entry name" value="DNA repair protein RecN"/>
    <property type="match status" value="1"/>
</dbReference>
<comment type="similarity">
    <text evidence="2 9">Belongs to the RecN family.</text>
</comment>
<evidence type="ECO:0000256" key="1">
    <source>
        <dbReference type="ARBA" id="ARBA00003618"/>
    </source>
</evidence>
<dbReference type="STRING" id="1123291.SAMN04490355_101933"/>
<protein>
    <recommendedName>
        <fullName evidence="3 9">DNA repair protein RecN</fullName>
    </recommendedName>
    <alternativeName>
        <fullName evidence="8 9">Recombination protein N</fullName>
    </alternativeName>
</protein>
<dbReference type="InterPro" id="IPR003395">
    <property type="entry name" value="RecF/RecN/SMC_N"/>
</dbReference>
<dbReference type="PANTHER" id="PTHR11059:SF0">
    <property type="entry name" value="DNA REPAIR PROTEIN RECN"/>
    <property type="match status" value="1"/>
</dbReference>
<dbReference type="FunFam" id="3.40.50.300:FF:000319">
    <property type="entry name" value="DNA repair protein RecN"/>
    <property type="match status" value="1"/>
</dbReference>
<dbReference type="RefSeq" id="WP_090937128.1">
    <property type="nucleotide sequence ID" value="NZ_FOTS01000019.1"/>
</dbReference>
<sequence>MLKSLTVTNFALIEQAVVEFDEGLNILTGETGAGKSILIDALSIILGNRASVDSIRTGCDFFRVEAVFDISKLTSIYKIIDEQGITLEDDAVVIVSRRFSRQGKNSILINGCHVTVNTLRQIGEKLVDMHGQHENQALLRPESYLALLDAFDKNIKIELEQYRQLHQKWVEVIKQQEVLAQNSRERAQRIDMLSWQTKEIALAQLKPGEEEEIEQQIPVLSNVEKITTAVNRSYILLEQGTDGIQGIIPALAEVKHELEMIARYDNRIQEQLASISDALYQLEESCTDLRLYGDEIDFDPHKLATLQERMDVIYKLKKKYGTTITEILQYYEKSLAELEDIHNYDQTIAKFSQQQKTLEEKLNFHCERLHTLRMQSSKRLSEQIGKHLTDLGMANATFDIAVISRPDFTIHGTDEVSFLFSANLGEQTKPLYKIASGGELSRIALAIKTVCAYRDAVGIMVFDEIDAGIGGQAGHMIAEKVANVACARQVLCITHLPQIACMADRHVYIKKQIEGERTNTIVTVLTKEEQLLELTRMISGNEITPIALENANQIFKSALIKKEKWKNKAQA</sequence>
<reference evidence="12" key="1">
    <citation type="submission" date="2016-10" db="EMBL/GenBank/DDBJ databases">
        <authorList>
            <person name="Varghese N."/>
            <person name="Submissions S."/>
        </authorList>
    </citation>
    <scope>NUCLEOTIDE SEQUENCE [LARGE SCALE GENOMIC DNA]</scope>
    <source>
        <strain evidence="12">DSM 13327</strain>
    </source>
</reference>
<evidence type="ECO:0000256" key="4">
    <source>
        <dbReference type="ARBA" id="ARBA00022741"/>
    </source>
</evidence>
<comment type="function">
    <text evidence="1 9">May be involved in recombinational repair of damaged DNA.</text>
</comment>
<keyword evidence="5 9" id="KW-0227">DNA damage</keyword>
<dbReference type="GO" id="GO:0005524">
    <property type="term" value="F:ATP binding"/>
    <property type="evidence" value="ECO:0007669"/>
    <property type="project" value="UniProtKB-KW"/>
</dbReference>
<dbReference type="InterPro" id="IPR027417">
    <property type="entry name" value="P-loop_NTPase"/>
</dbReference>
<dbReference type="CDD" id="cd03241">
    <property type="entry name" value="ABC_RecN"/>
    <property type="match status" value="2"/>
</dbReference>
<evidence type="ECO:0000259" key="10">
    <source>
        <dbReference type="Pfam" id="PF02463"/>
    </source>
</evidence>
<dbReference type="PIRSF" id="PIRSF003128">
    <property type="entry name" value="RecN"/>
    <property type="match status" value="1"/>
</dbReference>
<evidence type="ECO:0000256" key="9">
    <source>
        <dbReference type="PIRNR" id="PIRNR003128"/>
    </source>
</evidence>
<evidence type="ECO:0000256" key="8">
    <source>
        <dbReference type="ARBA" id="ARBA00033408"/>
    </source>
</evidence>
<evidence type="ECO:0000256" key="5">
    <source>
        <dbReference type="ARBA" id="ARBA00022763"/>
    </source>
</evidence>
<gene>
    <name evidence="11" type="ORF">SAMN04490355_101933</name>
</gene>
<dbReference type="GO" id="GO:0009432">
    <property type="term" value="P:SOS response"/>
    <property type="evidence" value="ECO:0007669"/>
    <property type="project" value="TreeGrafter"/>
</dbReference>
<organism evidence="11 12">
    <name type="scientific">Pelosinus propionicus DSM 13327</name>
    <dbReference type="NCBI Taxonomy" id="1123291"/>
    <lineage>
        <taxon>Bacteria</taxon>
        <taxon>Bacillati</taxon>
        <taxon>Bacillota</taxon>
        <taxon>Negativicutes</taxon>
        <taxon>Selenomonadales</taxon>
        <taxon>Sporomusaceae</taxon>
        <taxon>Pelosinus</taxon>
    </lineage>
</organism>
<keyword evidence="4" id="KW-0547">Nucleotide-binding</keyword>
<dbReference type="Proteomes" id="UP000199520">
    <property type="component" value="Unassembled WGS sequence"/>
</dbReference>
<dbReference type="Pfam" id="PF02463">
    <property type="entry name" value="SMC_N"/>
    <property type="match status" value="1"/>
</dbReference>
<dbReference type="InterPro" id="IPR004604">
    <property type="entry name" value="DNA_recomb/repair_RecN"/>
</dbReference>
<dbReference type="AlphaFoldDB" id="A0A1I4KQW0"/>
<dbReference type="NCBIfam" id="TIGR00634">
    <property type="entry name" value="recN"/>
    <property type="match status" value="1"/>
</dbReference>
<accession>A0A1I4KQW0</accession>
<dbReference type="GO" id="GO:0006281">
    <property type="term" value="P:DNA repair"/>
    <property type="evidence" value="ECO:0007669"/>
    <property type="project" value="UniProtKB-KW"/>
</dbReference>
<feature type="domain" description="RecF/RecN/SMC N-terminal" evidence="10">
    <location>
        <begin position="1"/>
        <end position="513"/>
    </location>
</feature>
<name>A0A1I4KQW0_9FIRM</name>
<evidence type="ECO:0000256" key="2">
    <source>
        <dbReference type="ARBA" id="ARBA00009441"/>
    </source>
</evidence>
<dbReference type="GO" id="GO:0043590">
    <property type="term" value="C:bacterial nucleoid"/>
    <property type="evidence" value="ECO:0007669"/>
    <property type="project" value="TreeGrafter"/>
</dbReference>
<dbReference type="PANTHER" id="PTHR11059">
    <property type="entry name" value="DNA REPAIR PROTEIN RECN"/>
    <property type="match status" value="1"/>
</dbReference>
<dbReference type="GO" id="GO:0006310">
    <property type="term" value="P:DNA recombination"/>
    <property type="evidence" value="ECO:0007669"/>
    <property type="project" value="InterPro"/>
</dbReference>
<evidence type="ECO:0000256" key="6">
    <source>
        <dbReference type="ARBA" id="ARBA00022840"/>
    </source>
</evidence>
<dbReference type="SUPFAM" id="SSF52540">
    <property type="entry name" value="P-loop containing nucleoside triphosphate hydrolases"/>
    <property type="match status" value="2"/>
</dbReference>
<dbReference type="EMBL" id="FOTS01000019">
    <property type="protein sequence ID" value="SFL81120.1"/>
    <property type="molecule type" value="Genomic_DNA"/>
</dbReference>
<dbReference type="OrthoDB" id="9806954at2"/>
<evidence type="ECO:0000313" key="12">
    <source>
        <dbReference type="Proteomes" id="UP000199520"/>
    </source>
</evidence>
<dbReference type="Gene3D" id="3.40.50.300">
    <property type="entry name" value="P-loop containing nucleotide triphosphate hydrolases"/>
    <property type="match status" value="2"/>
</dbReference>
<proteinExistence type="inferred from homology"/>
<evidence type="ECO:0000256" key="7">
    <source>
        <dbReference type="ARBA" id="ARBA00023204"/>
    </source>
</evidence>
<keyword evidence="7 9" id="KW-0234">DNA repair</keyword>
<keyword evidence="6" id="KW-0067">ATP-binding</keyword>
<keyword evidence="12" id="KW-1185">Reference proteome</keyword>